<name>A0A3S3QBG1_9BACT</name>
<protein>
    <recommendedName>
        <fullName evidence="2">MEMO1 family protein VT99_14191</fullName>
    </recommendedName>
</protein>
<dbReference type="PANTHER" id="PTHR11060">
    <property type="entry name" value="PROTEIN MEMO1"/>
    <property type="match status" value="1"/>
</dbReference>
<comment type="similarity">
    <text evidence="1 2">Belongs to the MEMO1 family.</text>
</comment>
<evidence type="ECO:0000256" key="2">
    <source>
        <dbReference type="HAMAP-Rule" id="MF_00055"/>
    </source>
</evidence>
<dbReference type="CDD" id="cd07361">
    <property type="entry name" value="MEMO_like"/>
    <property type="match status" value="1"/>
</dbReference>
<sequence>MLRQPAVADRFYDGDPIRLRQALNKLIPEHPEKTEAKAVLSPHAGYIYSGGVAGETFARIRIPETVILLGPDHHGQHHDQGRPLAVGTQDWDMPLGRVSLANDLAQDLLSSSALFIADDTPHLYEHSLEVQVPFLQYFQKDLHILPVVVSHLSLQQCHQAATELTQAIRYSNRPALLVASTDMTHYLSRRQASKQDHLALDRILGLDADGLYDTVLSRRISMCGIMPTTITLLAAAELGAEQAELIRYTDSGEVSGDTEQVVGYAGVIIR</sequence>
<proteinExistence type="inferred from homology"/>
<dbReference type="Proteomes" id="UP000286862">
    <property type="component" value="Unassembled WGS sequence"/>
</dbReference>
<dbReference type="HAMAP" id="MF_00055">
    <property type="entry name" value="MEMO1"/>
    <property type="match status" value="1"/>
</dbReference>
<dbReference type="InterPro" id="IPR002737">
    <property type="entry name" value="MEMO1_fam"/>
</dbReference>
<dbReference type="AlphaFoldDB" id="A0A3S3QBG1"/>
<reference evidence="3 4" key="1">
    <citation type="submission" date="2017-01" db="EMBL/GenBank/DDBJ databases">
        <title>The cable genome- insights into the physiology and evolution of filamentous bacteria capable of sulfide oxidation via long distance electron transfer.</title>
        <authorList>
            <person name="Schreiber L."/>
            <person name="Bjerg J.T."/>
            <person name="Boggild A."/>
            <person name="Van De Vossenberg J."/>
            <person name="Meysman F."/>
            <person name="Nielsen L.P."/>
            <person name="Schramm A."/>
            <person name="Kjeldsen K.U."/>
        </authorList>
    </citation>
    <scope>NUCLEOTIDE SEQUENCE [LARGE SCALE GENOMIC DNA]</scope>
    <source>
        <strain evidence="3">A2</strain>
    </source>
</reference>
<dbReference type="NCBIfam" id="TIGR04336">
    <property type="entry name" value="AmmeMemoSam_B"/>
    <property type="match status" value="1"/>
</dbReference>
<dbReference type="Pfam" id="PF01875">
    <property type="entry name" value="Memo"/>
    <property type="match status" value="1"/>
</dbReference>
<evidence type="ECO:0000313" key="4">
    <source>
        <dbReference type="Proteomes" id="UP000286862"/>
    </source>
</evidence>
<organism evidence="3 4">
    <name type="scientific">Candidatus Electrothrix marina</name>
    <dbReference type="NCBI Taxonomy" id="1859130"/>
    <lineage>
        <taxon>Bacteria</taxon>
        <taxon>Pseudomonadati</taxon>
        <taxon>Thermodesulfobacteriota</taxon>
        <taxon>Desulfobulbia</taxon>
        <taxon>Desulfobulbales</taxon>
        <taxon>Desulfobulbaceae</taxon>
        <taxon>Candidatus Electrothrix</taxon>
    </lineage>
</organism>
<dbReference type="Gene3D" id="3.40.830.10">
    <property type="entry name" value="LigB-like"/>
    <property type="match status" value="1"/>
</dbReference>
<dbReference type="EMBL" id="MTKQ01000419">
    <property type="protein sequence ID" value="RWX42908.1"/>
    <property type="molecule type" value="Genomic_DNA"/>
</dbReference>
<evidence type="ECO:0000256" key="1">
    <source>
        <dbReference type="ARBA" id="ARBA00006315"/>
    </source>
</evidence>
<dbReference type="PANTHER" id="PTHR11060:SF0">
    <property type="entry name" value="PROTEIN MEMO1"/>
    <property type="match status" value="1"/>
</dbReference>
<accession>A0A3S3QBG1</accession>
<evidence type="ECO:0000313" key="3">
    <source>
        <dbReference type="EMBL" id="RWX42908.1"/>
    </source>
</evidence>
<gene>
    <name evidence="3" type="ORF">VT99_14191</name>
</gene>
<comment type="caution">
    <text evidence="3">The sequence shown here is derived from an EMBL/GenBank/DDBJ whole genome shotgun (WGS) entry which is preliminary data.</text>
</comment>